<dbReference type="Proteomes" id="UP000271087">
    <property type="component" value="Unassembled WGS sequence"/>
</dbReference>
<dbReference type="AlphaFoldDB" id="A0A182ETM6"/>
<organism evidence="5">
    <name type="scientific">Onchocerca ochengi</name>
    <name type="common">Filarial nematode worm</name>
    <dbReference type="NCBI Taxonomy" id="42157"/>
    <lineage>
        <taxon>Eukaryota</taxon>
        <taxon>Metazoa</taxon>
        <taxon>Ecdysozoa</taxon>
        <taxon>Nematoda</taxon>
        <taxon>Chromadorea</taxon>
        <taxon>Rhabditida</taxon>
        <taxon>Spirurina</taxon>
        <taxon>Spiruromorpha</taxon>
        <taxon>Filarioidea</taxon>
        <taxon>Onchocercidae</taxon>
        <taxon>Onchocerca</taxon>
    </lineage>
</organism>
<dbReference type="GO" id="GO:0005524">
    <property type="term" value="F:ATP binding"/>
    <property type="evidence" value="ECO:0007669"/>
    <property type="project" value="UniProtKB-KW"/>
</dbReference>
<proteinExistence type="inferred from homology"/>
<comment type="catalytic activity">
    <reaction evidence="1">
        <text>ATP + H2O = ADP + phosphate + H(+)</text>
        <dbReference type="Rhea" id="RHEA:13065"/>
        <dbReference type="ChEBI" id="CHEBI:15377"/>
        <dbReference type="ChEBI" id="CHEBI:15378"/>
        <dbReference type="ChEBI" id="CHEBI:30616"/>
        <dbReference type="ChEBI" id="CHEBI:43474"/>
        <dbReference type="ChEBI" id="CHEBI:456216"/>
        <dbReference type="EC" id="5.6.2.3"/>
    </reaction>
</comment>
<dbReference type="WBParaSite" id="nOo.2.0.1.t11503-RA">
    <property type="protein sequence ID" value="nOo.2.0.1.t11503-RA"/>
    <property type="gene ID" value="nOo.2.0.1.g11503"/>
</dbReference>
<keyword evidence="4" id="KW-1185">Reference proteome</keyword>
<keyword evidence="1" id="KW-0233">DNA recombination</keyword>
<keyword evidence="1" id="KW-0547">Nucleotide-binding</keyword>
<name>A0A182ETM6_ONCOC</name>
<evidence type="ECO:0000313" key="5">
    <source>
        <dbReference type="WBParaSite" id="nOo.2.0.1.t11503-RA"/>
    </source>
</evidence>
<keyword evidence="1" id="KW-0067">ATP-binding</keyword>
<evidence type="ECO:0000313" key="3">
    <source>
        <dbReference type="EMBL" id="VDM96280.1"/>
    </source>
</evidence>
<dbReference type="GO" id="GO:0043139">
    <property type="term" value="F:5'-3' DNA helicase activity"/>
    <property type="evidence" value="ECO:0007669"/>
    <property type="project" value="UniProtKB-EC"/>
</dbReference>
<dbReference type="InterPro" id="IPR010285">
    <property type="entry name" value="DNA_helicase_pif1-like_DEAD"/>
</dbReference>
<keyword evidence="1" id="KW-0227">DNA damage</keyword>
<feature type="domain" description="DNA helicase Pif1-like DEAD-box helicase" evidence="2">
    <location>
        <begin position="2"/>
        <end position="64"/>
    </location>
</feature>
<evidence type="ECO:0000256" key="1">
    <source>
        <dbReference type="RuleBase" id="RU363044"/>
    </source>
</evidence>
<keyword evidence="1" id="KW-0234">DNA repair</keyword>
<reference evidence="3 4" key="2">
    <citation type="submission" date="2018-08" db="EMBL/GenBank/DDBJ databases">
        <authorList>
            <person name="Laetsch R D."/>
            <person name="Stevens L."/>
            <person name="Kumar S."/>
            <person name="Blaxter L. M."/>
        </authorList>
    </citation>
    <scope>NUCLEOTIDE SEQUENCE [LARGE SCALE GENOMIC DNA]</scope>
</reference>
<dbReference type="GO" id="GO:0016787">
    <property type="term" value="F:hydrolase activity"/>
    <property type="evidence" value="ECO:0007669"/>
    <property type="project" value="UniProtKB-KW"/>
</dbReference>
<evidence type="ECO:0000259" key="2">
    <source>
        <dbReference type="Pfam" id="PF05970"/>
    </source>
</evidence>
<dbReference type="EC" id="5.6.2.3" evidence="1"/>
<dbReference type="Pfam" id="PF05970">
    <property type="entry name" value="PIF1"/>
    <property type="match status" value="1"/>
</dbReference>
<dbReference type="GO" id="GO:0000723">
    <property type="term" value="P:telomere maintenance"/>
    <property type="evidence" value="ECO:0007669"/>
    <property type="project" value="InterPro"/>
</dbReference>
<gene>
    <name evidence="3" type="ORF">NOO_LOCUS11503</name>
</gene>
<evidence type="ECO:0000313" key="4">
    <source>
        <dbReference type="Proteomes" id="UP000271087"/>
    </source>
</evidence>
<dbReference type="OrthoDB" id="10056572at2759"/>
<dbReference type="STRING" id="42157.A0A182ETM6"/>
<reference evidence="5" key="1">
    <citation type="submission" date="2016-06" db="UniProtKB">
        <authorList>
            <consortium name="WormBaseParasite"/>
        </authorList>
    </citation>
    <scope>IDENTIFICATION</scope>
</reference>
<comment type="cofactor">
    <cofactor evidence="1">
        <name>Mg(2+)</name>
        <dbReference type="ChEBI" id="CHEBI:18420"/>
    </cofactor>
</comment>
<dbReference type="EMBL" id="UYRW01008105">
    <property type="protein sequence ID" value="VDM96280.1"/>
    <property type="molecule type" value="Genomic_DNA"/>
</dbReference>
<sequence length="103" mass="11594">MALALTSSGIAAILLQMEELAHSALKLPSNIKFIETPTYNIFKTSRMGKVLQKCKLIVWQTSPVILCSTSVDKINACLKYSTLWQHVRTLKLTTNMRVQLQND</sequence>
<keyword evidence="1" id="KW-0347">Helicase</keyword>
<dbReference type="GO" id="GO:0006310">
    <property type="term" value="P:DNA recombination"/>
    <property type="evidence" value="ECO:0007669"/>
    <property type="project" value="UniProtKB-KW"/>
</dbReference>
<dbReference type="GO" id="GO:0006281">
    <property type="term" value="P:DNA repair"/>
    <property type="evidence" value="ECO:0007669"/>
    <property type="project" value="UniProtKB-KW"/>
</dbReference>
<keyword evidence="1" id="KW-0378">Hydrolase</keyword>
<protein>
    <recommendedName>
        <fullName evidence="1">ATP-dependent DNA helicase</fullName>
        <ecNumber evidence="1">5.6.2.3</ecNumber>
    </recommendedName>
</protein>
<comment type="similarity">
    <text evidence="1">Belongs to the helicase family.</text>
</comment>
<accession>A0A182ETM6</accession>